<feature type="domain" description="Histidine kinase" evidence="12">
    <location>
        <begin position="246"/>
        <end position="452"/>
    </location>
</feature>
<dbReference type="PATRIC" id="fig|883078.3.peg.1280"/>
<accession>K8PUU0</accession>
<dbReference type="PROSITE" id="PS50109">
    <property type="entry name" value="HIS_KIN"/>
    <property type="match status" value="1"/>
</dbReference>
<evidence type="ECO:0000256" key="2">
    <source>
        <dbReference type="ARBA" id="ARBA00004370"/>
    </source>
</evidence>
<evidence type="ECO:0000313" key="15">
    <source>
        <dbReference type="Proteomes" id="UP000001096"/>
    </source>
</evidence>
<evidence type="ECO:0000256" key="7">
    <source>
        <dbReference type="ARBA" id="ARBA00022777"/>
    </source>
</evidence>
<dbReference type="EMBL" id="AGWX01000001">
    <property type="protein sequence ID" value="EKS42153.1"/>
    <property type="molecule type" value="Genomic_DNA"/>
</dbReference>
<dbReference type="InterPro" id="IPR003594">
    <property type="entry name" value="HATPase_dom"/>
</dbReference>
<dbReference type="Pfam" id="PF02518">
    <property type="entry name" value="HATPase_c"/>
    <property type="match status" value="1"/>
</dbReference>
<evidence type="ECO:0000256" key="11">
    <source>
        <dbReference type="SAM" id="Phobius"/>
    </source>
</evidence>
<comment type="catalytic activity">
    <reaction evidence="1">
        <text>ATP + protein L-histidine = ADP + protein N-phospho-L-histidine.</text>
        <dbReference type="EC" id="2.7.13.3"/>
    </reaction>
</comment>
<dbReference type="Proteomes" id="UP000001096">
    <property type="component" value="Unassembled WGS sequence"/>
</dbReference>
<dbReference type="PRINTS" id="PR00344">
    <property type="entry name" value="BCTRLSENSOR"/>
</dbReference>
<dbReference type="InterPro" id="IPR036890">
    <property type="entry name" value="HATPase_C_sf"/>
</dbReference>
<feature type="transmembrane region" description="Helical" evidence="11">
    <location>
        <begin position="167"/>
        <end position="190"/>
    </location>
</feature>
<dbReference type="PANTHER" id="PTHR45436">
    <property type="entry name" value="SENSOR HISTIDINE KINASE YKOH"/>
    <property type="match status" value="1"/>
</dbReference>
<evidence type="ECO:0000256" key="9">
    <source>
        <dbReference type="ARBA" id="ARBA00023012"/>
    </source>
</evidence>
<gene>
    <name evidence="14" type="ORF">HMPREF9695_01245</name>
</gene>
<keyword evidence="6 11" id="KW-0812">Transmembrane</keyword>
<protein>
    <recommendedName>
        <fullName evidence="3">histidine kinase</fullName>
        <ecNumber evidence="3">2.7.13.3</ecNumber>
    </recommendedName>
</protein>
<dbReference type="Gene3D" id="3.30.565.10">
    <property type="entry name" value="Histidine kinase-like ATPase, C-terminal domain"/>
    <property type="match status" value="1"/>
</dbReference>
<dbReference type="InterPro" id="IPR005467">
    <property type="entry name" value="His_kinase_dom"/>
</dbReference>
<dbReference type="SMART" id="SM00387">
    <property type="entry name" value="HATPase_c"/>
    <property type="match status" value="1"/>
</dbReference>
<evidence type="ECO:0000256" key="6">
    <source>
        <dbReference type="ARBA" id="ARBA00022692"/>
    </source>
</evidence>
<reference evidence="14 15" key="1">
    <citation type="submission" date="2012-04" db="EMBL/GenBank/DDBJ databases">
        <title>The Genome Sequence of Afipia broomeae ATCC 49717.</title>
        <authorList>
            <consortium name="The Broad Institute Genome Sequencing Platform"/>
            <person name="Earl A."/>
            <person name="Ward D."/>
            <person name="Feldgarden M."/>
            <person name="Gevers D."/>
            <person name="Huys G."/>
            <person name="Walker B."/>
            <person name="Young S.K."/>
            <person name="Zeng Q."/>
            <person name="Gargeya S."/>
            <person name="Fitzgerald M."/>
            <person name="Haas B."/>
            <person name="Abouelleil A."/>
            <person name="Alvarado L."/>
            <person name="Arachchi H.M."/>
            <person name="Berlin A."/>
            <person name="Chapman S.B."/>
            <person name="Goldberg J."/>
            <person name="Griggs A."/>
            <person name="Gujja S."/>
            <person name="Hansen M."/>
            <person name="Howarth C."/>
            <person name="Imamovic A."/>
            <person name="Larimer J."/>
            <person name="McCowen C."/>
            <person name="Montmayeur A."/>
            <person name="Murphy C."/>
            <person name="Neiman D."/>
            <person name="Pearson M."/>
            <person name="Priest M."/>
            <person name="Roberts A."/>
            <person name="Saif S."/>
            <person name="Shea T."/>
            <person name="Sisk P."/>
            <person name="Sykes S."/>
            <person name="Wortman J."/>
            <person name="Nusbaum C."/>
            <person name="Birren B."/>
        </authorList>
    </citation>
    <scope>NUCLEOTIDE SEQUENCE [LARGE SCALE GENOMIC DNA]</scope>
    <source>
        <strain evidence="14 15">ATCC 49717</strain>
    </source>
</reference>
<dbReference type="InterPro" id="IPR004358">
    <property type="entry name" value="Sig_transdc_His_kin-like_C"/>
</dbReference>
<keyword evidence="15" id="KW-1185">Reference proteome</keyword>
<evidence type="ECO:0000256" key="10">
    <source>
        <dbReference type="ARBA" id="ARBA00023136"/>
    </source>
</evidence>
<organism evidence="14 15">
    <name type="scientific">Afipia broomeae ATCC 49717</name>
    <dbReference type="NCBI Taxonomy" id="883078"/>
    <lineage>
        <taxon>Bacteria</taxon>
        <taxon>Pseudomonadati</taxon>
        <taxon>Pseudomonadota</taxon>
        <taxon>Alphaproteobacteria</taxon>
        <taxon>Hyphomicrobiales</taxon>
        <taxon>Nitrobacteraceae</taxon>
        <taxon>Afipia</taxon>
    </lineage>
</organism>
<keyword evidence="10 11" id="KW-0472">Membrane</keyword>
<comment type="caution">
    <text evidence="14">The sequence shown here is derived from an EMBL/GenBank/DDBJ whole genome shotgun (WGS) entry which is preliminary data.</text>
</comment>
<keyword evidence="5" id="KW-0808">Transferase</keyword>
<evidence type="ECO:0000256" key="3">
    <source>
        <dbReference type="ARBA" id="ARBA00012438"/>
    </source>
</evidence>
<dbReference type="GO" id="GO:0005886">
    <property type="term" value="C:plasma membrane"/>
    <property type="evidence" value="ECO:0007669"/>
    <property type="project" value="TreeGrafter"/>
</dbReference>
<evidence type="ECO:0000259" key="13">
    <source>
        <dbReference type="PROSITE" id="PS50885"/>
    </source>
</evidence>
<dbReference type="InterPro" id="IPR050428">
    <property type="entry name" value="TCS_sensor_his_kinase"/>
</dbReference>
<dbReference type="eggNOG" id="COG2205">
    <property type="taxonomic scope" value="Bacteria"/>
</dbReference>
<keyword evidence="8 11" id="KW-1133">Transmembrane helix</keyword>
<name>K8PUU0_9BRAD</name>
<evidence type="ECO:0000256" key="8">
    <source>
        <dbReference type="ARBA" id="ARBA00022989"/>
    </source>
</evidence>
<dbReference type="GO" id="GO:0004673">
    <property type="term" value="F:protein histidine kinase activity"/>
    <property type="evidence" value="ECO:0007669"/>
    <property type="project" value="UniProtKB-EC"/>
</dbReference>
<dbReference type="EC" id="2.7.13.3" evidence="3"/>
<dbReference type="InterPro" id="IPR003660">
    <property type="entry name" value="HAMP_dom"/>
</dbReference>
<keyword evidence="9" id="KW-0902">Two-component regulatory system</keyword>
<evidence type="ECO:0000259" key="12">
    <source>
        <dbReference type="PROSITE" id="PS50109"/>
    </source>
</evidence>
<dbReference type="HOGENOM" id="CLU_000445_42_3_5"/>
<dbReference type="Gene3D" id="1.10.287.130">
    <property type="match status" value="1"/>
</dbReference>
<keyword evidence="4" id="KW-0597">Phosphoprotein</keyword>
<sequence length="459" mass="50035">MALRMTSLKGRLIGVAIVWILIGVLISGVALSTVFKTHVTQQFYEELYVHLDELQGLATITSSGSHLQRPLSDPRYDVPLSGYYWEIQKPGSILARSGSLQGGMLRIPTDDRPNATIHTHMIDGPTGKVLIAERAHWYNTTDPPLRFIIGTDRRHLESVLQGFNSTLVWSMGAFASSMIIAASGLILFALRPLNYLRNALNRVRSGSEKNLQGNFPQEVQPLVDDLNAMLKSMTALMIRARAQAGNLAHGLKTPLAILTDEAYRIEDKGLPQSSVIILDQCRRMQTQIDYQIARARAVAMHSVPGTLASVGRAGAEVTSALSRLYQPKGIVIENGIPLSLTAACDAQDLNEMLANLVDNACKHAKGRVLLYCADGSPQHTVSVVVEDDGPGLPPEAFEVVFNVGERWDSQAPGSGLGLSIVRDLVRLYGGDIALDTSPLGGLKVVLDLPRFQTLDDRFR</sequence>
<evidence type="ECO:0000313" key="14">
    <source>
        <dbReference type="EMBL" id="EKS42153.1"/>
    </source>
</evidence>
<feature type="transmembrane region" description="Helical" evidence="11">
    <location>
        <begin position="12"/>
        <end position="35"/>
    </location>
</feature>
<evidence type="ECO:0000256" key="1">
    <source>
        <dbReference type="ARBA" id="ARBA00000085"/>
    </source>
</evidence>
<feature type="domain" description="HAMP" evidence="13">
    <location>
        <begin position="187"/>
        <end position="238"/>
    </location>
</feature>
<evidence type="ECO:0000256" key="4">
    <source>
        <dbReference type="ARBA" id="ARBA00022553"/>
    </source>
</evidence>
<comment type="subcellular location">
    <subcellularLocation>
        <location evidence="2">Membrane</location>
    </subcellularLocation>
</comment>
<evidence type="ECO:0000256" key="5">
    <source>
        <dbReference type="ARBA" id="ARBA00022679"/>
    </source>
</evidence>
<dbReference type="PANTHER" id="PTHR45436:SF5">
    <property type="entry name" value="SENSOR HISTIDINE KINASE TRCS"/>
    <property type="match status" value="1"/>
</dbReference>
<proteinExistence type="predicted"/>
<dbReference type="PROSITE" id="PS50885">
    <property type="entry name" value="HAMP"/>
    <property type="match status" value="1"/>
</dbReference>
<dbReference type="GO" id="GO:0000160">
    <property type="term" value="P:phosphorelay signal transduction system"/>
    <property type="evidence" value="ECO:0007669"/>
    <property type="project" value="UniProtKB-KW"/>
</dbReference>
<dbReference type="AlphaFoldDB" id="K8PUU0"/>
<keyword evidence="7" id="KW-0418">Kinase</keyword>
<dbReference type="SUPFAM" id="SSF55874">
    <property type="entry name" value="ATPase domain of HSP90 chaperone/DNA topoisomerase II/histidine kinase"/>
    <property type="match status" value="1"/>
</dbReference>